<keyword evidence="3" id="KW-1185">Reference proteome</keyword>
<evidence type="ECO:0000313" key="3">
    <source>
        <dbReference type="Proteomes" id="UP000225972"/>
    </source>
</evidence>
<keyword evidence="1" id="KW-0732">Signal</keyword>
<feature type="chain" id="PRO_5012624546" evidence="1">
    <location>
        <begin position="23"/>
        <end position="103"/>
    </location>
</feature>
<gene>
    <name evidence="2" type="ORF">TRP8649_03575</name>
</gene>
<protein>
    <submittedName>
        <fullName evidence="2">Uncharacterized protein</fullName>
    </submittedName>
</protein>
<evidence type="ECO:0000313" key="2">
    <source>
        <dbReference type="EMBL" id="SMX29441.1"/>
    </source>
</evidence>
<sequence>MRRISTLLTCLALSISMSPATAQTLKIEQAPDKPGFTADIPDQTHINCNPSDLTGKWTCKCDTDGGCTLLGILCTHVDGKYYTCENDETTSDSEKLRKRLKKK</sequence>
<dbReference type="Proteomes" id="UP000225972">
    <property type="component" value="Unassembled WGS sequence"/>
</dbReference>
<dbReference type="RefSeq" id="WP_133840823.1">
    <property type="nucleotide sequence ID" value="NZ_FXXP01000002.1"/>
</dbReference>
<dbReference type="EMBL" id="FXXP01000002">
    <property type="protein sequence ID" value="SMX29441.1"/>
    <property type="molecule type" value="Genomic_DNA"/>
</dbReference>
<name>A0A238JFH2_9RHOB</name>
<accession>A0A238JFH2</accession>
<reference evidence="3" key="1">
    <citation type="submission" date="2017-05" db="EMBL/GenBank/DDBJ databases">
        <authorList>
            <person name="Rodrigo-Torres L."/>
            <person name="Arahal R. D."/>
            <person name="Lucena T."/>
        </authorList>
    </citation>
    <scope>NUCLEOTIDE SEQUENCE [LARGE SCALE GENOMIC DNA]</scope>
    <source>
        <strain evidence="3">CECT 8649</strain>
    </source>
</reference>
<evidence type="ECO:0000256" key="1">
    <source>
        <dbReference type="SAM" id="SignalP"/>
    </source>
</evidence>
<dbReference type="AlphaFoldDB" id="A0A238JFH2"/>
<proteinExistence type="predicted"/>
<dbReference type="OrthoDB" id="10009725at2"/>
<organism evidence="2 3">
    <name type="scientific">Pelagimonas phthalicica</name>
    <dbReference type="NCBI Taxonomy" id="1037362"/>
    <lineage>
        <taxon>Bacteria</taxon>
        <taxon>Pseudomonadati</taxon>
        <taxon>Pseudomonadota</taxon>
        <taxon>Alphaproteobacteria</taxon>
        <taxon>Rhodobacterales</taxon>
        <taxon>Roseobacteraceae</taxon>
        <taxon>Pelagimonas</taxon>
    </lineage>
</organism>
<feature type="signal peptide" evidence="1">
    <location>
        <begin position="1"/>
        <end position="22"/>
    </location>
</feature>